<evidence type="ECO:0000256" key="1">
    <source>
        <dbReference type="RuleBase" id="RU003860"/>
    </source>
</evidence>
<dbReference type="Pfam" id="PF01722">
    <property type="entry name" value="BolA"/>
    <property type="match status" value="1"/>
</dbReference>
<dbReference type="FunCoup" id="H2B199">
    <property type="interactions" value="21"/>
</dbReference>
<dbReference type="InterPro" id="IPR036065">
    <property type="entry name" value="BolA-like_sf"/>
</dbReference>
<accession>H2B199</accession>
<dbReference type="STRING" id="1071382.H2B199"/>
<dbReference type="Proteomes" id="UP000005220">
    <property type="component" value="Chromosome 11"/>
</dbReference>
<keyword evidence="3" id="KW-1185">Reference proteome</keyword>
<gene>
    <name evidence="2" type="primary">KAFR0K00440</name>
    <name evidence="2" type="ORF">KAFR_0K00440</name>
</gene>
<dbReference type="GO" id="GO:0005759">
    <property type="term" value="C:mitochondrial matrix"/>
    <property type="evidence" value="ECO:0007669"/>
    <property type="project" value="TreeGrafter"/>
</dbReference>
<dbReference type="PANTHER" id="PTHR46230">
    <property type="match status" value="1"/>
</dbReference>
<dbReference type="PIRSF" id="PIRSF003113">
    <property type="entry name" value="BolA"/>
    <property type="match status" value="1"/>
</dbReference>
<dbReference type="HOGENOM" id="CLU_109462_2_0_1"/>
<dbReference type="PANTHER" id="PTHR46230:SF7">
    <property type="entry name" value="BOLA-LIKE PROTEIN 1"/>
    <property type="match status" value="1"/>
</dbReference>
<dbReference type="KEGG" id="kaf:KAFR_0K00440"/>
<dbReference type="OrthoDB" id="411584at2759"/>
<reference evidence="2 3" key="1">
    <citation type="journal article" date="2011" name="Proc. Natl. Acad. Sci. U.S.A.">
        <title>Evolutionary erosion of yeast sex chromosomes by mating-type switching accidents.</title>
        <authorList>
            <person name="Gordon J.L."/>
            <person name="Armisen D."/>
            <person name="Proux-Wera E."/>
            <person name="Oheigeartaigh S.S."/>
            <person name="Byrne K.P."/>
            <person name="Wolfe K.H."/>
        </authorList>
    </citation>
    <scope>NUCLEOTIDE SEQUENCE [LARGE SCALE GENOMIC DNA]</scope>
    <source>
        <strain evidence="3">ATCC 22294 / BCRC 22015 / CBS 2517 / CECT 1963 / NBRC 1671 / NRRL Y-8276</strain>
    </source>
</reference>
<dbReference type="Gene3D" id="3.30.300.90">
    <property type="entry name" value="BolA-like"/>
    <property type="match status" value="1"/>
</dbReference>
<dbReference type="GeneID" id="13886588"/>
<dbReference type="eggNOG" id="KOG2313">
    <property type="taxonomic scope" value="Eukaryota"/>
</dbReference>
<evidence type="ECO:0000313" key="2">
    <source>
        <dbReference type="EMBL" id="CCF60399.1"/>
    </source>
</evidence>
<evidence type="ECO:0008006" key="4">
    <source>
        <dbReference type="Google" id="ProtNLM"/>
    </source>
</evidence>
<comment type="similarity">
    <text evidence="1">Belongs to the BolA/IbaG family.</text>
</comment>
<proteinExistence type="inferred from homology"/>
<dbReference type="InterPro" id="IPR002634">
    <property type="entry name" value="BolA"/>
</dbReference>
<sequence length="129" mass="14303">MGVVGGSSFSRLATISRSFVLNKMSQQLNQRIDGPAFTAVKNKLVSNLIGLQSLEIYNDSYKHVGHSGVAASPNKNESHLRLEIVSDSFEGLTLPSRHRMIYKLINDEITKYGIHSIQLKTKTASEQSR</sequence>
<name>H2B199_KAZAF</name>
<protein>
    <recommendedName>
        <fullName evidence="4">BolA protein</fullName>
    </recommendedName>
</protein>
<dbReference type="EMBL" id="HE650831">
    <property type="protein sequence ID" value="CCF60399.1"/>
    <property type="molecule type" value="Genomic_DNA"/>
</dbReference>
<organism evidence="2 3">
    <name type="scientific">Kazachstania africana (strain ATCC 22294 / BCRC 22015 / CBS 2517 / CECT 1963 / NBRC 1671 / NRRL Y-8276)</name>
    <name type="common">Yeast</name>
    <name type="synonym">Kluyveromyces africanus</name>
    <dbReference type="NCBI Taxonomy" id="1071382"/>
    <lineage>
        <taxon>Eukaryota</taxon>
        <taxon>Fungi</taxon>
        <taxon>Dikarya</taxon>
        <taxon>Ascomycota</taxon>
        <taxon>Saccharomycotina</taxon>
        <taxon>Saccharomycetes</taxon>
        <taxon>Saccharomycetales</taxon>
        <taxon>Saccharomycetaceae</taxon>
        <taxon>Kazachstania</taxon>
    </lineage>
</organism>
<dbReference type="GO" id="GO:0044572">
    <property type="term" value="P:[4Fe-4S] cluster assembly"/>
    <property type="evidence" value="ECO:0007669"/>
    <property type="project" value="TreeGrafter"/>
</dbReference>
<evidence type="ECO:0000313" key="3">
    <source>
        <dbReference type="Proteomes" id="UP000005220"/>
    </source>
</evidence>
<dbReference type="RefSeq" id="XP_003959534.1">
    <property type="nucleotide sequence ID" value="XM_003959485.1"/>
</dbReference>
<dbReference type="AlphaFoldDB" id="H2B199"/>
<dbReference type="InParanoid" id="H2B199"/>
<dbReference type="SUPFAM" id="SSF82657">
    <property type="entry name" value="BolA-like"/>
    <property type="match status" value="1"/>
</dbReference>